<dbReference type="AlphaFoldDB" id="A0A369LES6"/>
<evidence type="ECO:0000313" key="1">
    <source>
        <dbReference type="EMBL" id="RDB58153.1"/>
    </source>
</evidence>
<evidence type="ECO:0000313" key="2">
    <source>
        <dbReference type="Proteomes" id="UP000253975"/>
    </source>
</evidence>
<gene>
    <name evidence="1" type="ORF">C1881_06170</name>
</gene>
<name>A0A369LES6_9ACTN</name>
<accession>A0A369LES6</accession>
<proteinExistence type="predicted"/>
<dbReference type="Proteomes" id="UP000253975">
    <property type="component" value="Unassembled WGS sequence"/>
</dbReference>
<dbReference type="RefSeq" id="WP_114615663.1">
    <property type="nucleotide sequence ID" value="NZ_PPTO01000009.1"/>
</dbReference>
<comment type="caution">
    <text evidence="1">The sequence shown here is derived from an EMBL/GenBank/DDBJ whole genome shotgun (WGS) entry which is preliminary data.</text>
</comment>
<reference evidence="1 2" key="1">
    <citation type="journal article" date="2018" name="Elife">
        <title>Discovery and characterization of a prevalent human gut bacterial enzyme sufficient for the inactivation of a family of plant toxins.</title>
        <authorList>
            <person name="Koppel N."/>
            <person name="Bisanz J.E."/>
            <person name="Pandelia M.E."/>
            <person name="Turnbaugh P.J."/>
            <person name="Balskus E.P."/>
        </authorList>
    </citation>
    <scope>NUCLEOTIDE SEQUENCE [LARGE SCALE GENOMIC DNA]</scope>
    <source>
        <strain evidence="1 2">OB21 GAM31</strain>
    </source>
</reference>
<sequence length="111" mass="12200">MEYATDTPYAGNATACSRCIIFYTCSVATRIDADQVRKYPRTIGGLAVHPDESDQGRWIATNTSERPLYVQQPSFSTTNVLELRPGLSCALVEGSRITSSQHSGWVNVSVR</sequence>
<protein>
    <submittedName>
        <fullName evidence="1">Uncharacterized protein</fullName>
    </submittedName>
</protein>
<organism evidence="1 2">
    <name type="scientific">Slackia isoflavoniconvertens</name>
    <dbReference type="NCBI Taxonomy" id="572010"/>
    <lineage>
        <taxon>Bacteria</taxon>
        <taxon>Bacillati</taxon>
        <taxon>Actinomycetota</taxon>
        <taxon>Coriobacteriia</taxon>
        <taxon>Eggerthellales</taxon>
        <taxon>Eggerthellaceae</taxon>
        <taxon>Slackia</taxon>
    </lineage>
</organism>
<dbReference type="EMBL" id="PPTO01000009">
    <property type="protein sequence ID" value="RDB58153.1"/>
    <property type="molecule type" value="Genomic_DNA"/>
</dbReference>